<dbReference type="RefSeq" id="WP_116623857.1">
    <property type="nucleotide sequence ID" value="NZ_QURN01000007.1"/>
</dbReference>
<protein>
    <submittedName>
        <fullName evidence="1">Uncharacterized protein</fullName>
    </submittedName>
</protein>
<dbReference type="AlphaFoldDB" id="A0A371XEG0"/>
<dbReference type="EMBL" id="QURN01000007">
    <property type="protein sequence ID" value="RFC67424.1"/>
    <property type="molecule type" value="Genomic_DNA"/>
</dbReference>
<organism evidence="1 2">
    <name type="scientific">Mesorhizobium denitrificans</name>
    <dbReference type="NCBI Taxonomy" id="2294114"/>
    <lineage>
        <taxon>Bacteria</taxon>
        <taxon>Pseudomonadati</taxon>
        <taxon>Pseudomonadota</taxon>
        <taxon>Alphaproteobacteria</taxon>
        <taxon>Hyphomicrobiales</taxon>
        <taxon>Phyllobacteriaceae</taxon>
        <taxon>Mesorhizobium</taxon>
    </lineage>
</organism>
<sequence length="74" mass="8202">MEAERFVHLPFMFIAMTQAVEIDRALEIDRAKTQISAAVAAIGTADPTGTPKWVPQAIKRKKTLLKGELKHASR</sequence>
<name>A0A371XEG0_9HYPH</name>
<comment type="caution">
    <text evidence="1">The sequence shown here is derived from an EMBL/GenBank/DDBJ whole genome shotgun (WGS) entry which is preliminary data.</text>
</comment>
<reference evidence="2" key="1">
    <citation type="submission" date="2018-08" db="EMBL/GenBank/DDBJ databases">
        <authorList>
            <person name="Im W.T."/>
        </authorList>
    </citation>
    <scope>NUCLEOTIDE SEQUENCE [LARGE SCALE GENOMIC DNA]</scope>
    <source>
        <strain evidence="2">LA-28</strain>
    </source>
</reference>
<accession>A0A371XEG0</accession>
<evidence type="ECO:0000313" key="1">
    <source>
        <dbReference type="EMBL" id="RFC67424.1"/>
    </source>
</evidence>
<keyword evidence="2" id="KW-1185">Reference proteome</keyword>
<gene>
    <name evidence="1" type="ORF">DY251_10475</name>
</gene>
<evidence type="ECO:0000313" key="2">
    <source>
        <dbReference type="Proteomes" id="UP000262379"/>
    </source>
</evidence>
<proteinExistence type="predicted"/>
<dbReference type="Proteomes" id="UP000262379">
    <property type="component" value="Unassembled WGS sequence"/>
</dbReference>